<proteinExistence type="inferred from homology"/>
<dbReference type="Proteomes" id="UP000233837">
    <property type="component" value="Unassembled WGS sequence"/>
</dbReference>
<evidence type="ECO:0000256" key="6">
    <source>
        <dbReference type="ARBA" id="ARBA00023180"/>
    </source>
</evidence>
<accession>A0A2I0W4L3</accession>
<dbReference type="Pfam" id="PF10218">
    <property type="entry name" value="SPRING1"/>
    <property type="match status" value="1"/>
</dbReference>
<gene>
    <name evidence="9" type="ORF">MA16_Dca008705</name>
</gene>
<evidence type="ECO:0000313" key="10">
    <source>
        <dbReference type="Proteomes" id="UP000233837"/>
    </source>
</evidence>
<evidence type="ECO:0000256" key="8">
    <source>
        <dbReference type="ARBA" id="ARBA00023485"/>
    </source>
</evidence>
<dbReference type="InterPro" id="IPR019352">
    <property type="entry name" value="SPRING1"/>
</dbReference>
<evidence type="ECO:0000256" key="1">
    <source>
        <dbReference type="ARBA" id="ARBA00004194"/>
    </source>
</evidence>
<keyword evidence="6" id="KW-0325">Glycoprotein</keyword>
<sequence length="300" mass="33469">MFLITWICRKDVGLPQKLVCRNTVQGRHLLADDNGYVCTALSVYPWTYCCPETGERGCNLVSKCCNSYEYCVSCCLNPSVTEEDAVLKLKIAKPVTAGTYPSAFDFCVGRCRHNSASVVHENAYVSDFHHCYSLQTNSSRKFLRLLGLIQSRTQNANGNTQITTPVTPSTRFDVFCAESSLIERRRFLQAARLSKRSAFSPRKTRLLRTIVRIQSGPFLSIDEVVAVVLAPSILGLVYTLKQTLCFHVMVPISKPGDFAPVLDKHQEVGIAILCADAAALAYASKEKLFCMEFGRELFRL</sequence>
<keyword evidence="10" id="KW-1185">Reference proteome</keyword>
<comment type="similarity">
    <text evidence="7">Belongs to the SPRING family.</text>
</comment>
<dbReference type="EMBL" id="KZ502926">
    <property type="protein sequence ID" value="PKU70588.1"/>
    <property type="molecule type" value="Genomic_DNA"/>
</dbReference>
<evidence type="ECO:0000313" key="9">
    <source>
        <dbReference type="EMBL" id="PKU70588.1"/>
    </source>
</evidence>
<evidence type="ECO:0000256" key="5">
    <source>
        <dbReference type="ARBA" id="ARBA00023136"/>
    </source>
</evidence>
<evidence type="ECO:0000256" key="3">
    <source>
        <dbReference type="ARBA" id="ARBA00022989"/>
    </source>
</evidence>
<organism evidence="9 10">
    <name type="scientific">Dendrobium catenatum</name>
    <dbReference type="NCBI Taxonomy" id="906689"/>
    <lineage>
        <taxon>Eukaryota</taxon>
        <taxon>Viridiplantae</taxon>
        <taxon>Streptophyta</taxon>
        <taxon>Embryophyta</taxon>
        <taxon>Tracheophyta</taxon>
        <taxon>Spermatophyta</taxon>
        <taxon>Magnoliopsida</taxon>
        <taxon>Liliopsida</taxon>
        <taxon>Asparagales</taxon>
        <taxon>Orchidaceae</taxon>
        <taxon>Epidendroideae</taxon>
        <taxon>Malaxideae</taxon>
        <taxon>Dendrobiinae</taxon>
        <taxon>Dendrobium</taxon>
    </lineage>
</organism>
<evidence type="ECO:0000256" key="2">
    <source>
        <dbReference type="ARBA" id="ARBA00022692"/>
    </source>
</evidence>
<dbReference type="GO" id="GO:2000640">
    <property type="term" value="P:positive regulation of SREBP signaling pathway"/>
    <property type="evidence" value="ECO:0007669"/>
    <property type="project" value="InterPro"/>
</dbReference>
<name>A0A2I0W4L3_9ASPA</name>
<evidence type="ECO:0000256" key="7">
    <source>
        <dbReference type="ARBA" id="ARBA00023461"/>
    </source>
</evidence>
<comment type="subcellular location">
    <subcellularLocation>
        <location evidence="1">Golgi apparatus membrane</location>
        <topology evidence="1">Single-pass membrane protein</topology>
    </subcellularLocation>
</comment>
<keyword evidence="3" id="KW-1133">Transmembrane helix</keyword>
<reference evidence="9 10" key="2">
    <citation type="journal article" date="2017" name="Nature">
        <title>The Apostasia genome and the evolution of orchids.</title>
        <authorList>
            <person name="Zhang G.Q."/>
            <person name="Liu K.W."/>
            <person name="Li Z."/>
            <person name="Lohaus R."/>
            <person name="Hsiao Y.Y."/>
            <person name="Niu S.C."/>
            <person name="Wang J.Y."/>
            <person name="Lin Y.C."/>
            <person name="Xu Q."/>
            <person name="Chen L.J."/>
            <person name="Yoshida K."/>
            <person name="Fujiwara S."/>
            <person name="Wang Z.W."/>
            <person name="Zhang Y.Q."/>
            <person name="Mitsuda N."/>
            <person name="Wang M."/>
            <person name="Liu G.H."/>
            <person name="Pecoraro L."/>
            <person name="Huang H.X."/>
            <person name="Xiao X.J."/>
            <person name="Lin M."/>
            <person name="Wu X.Y."/>
            <person name="Wu W.L."/>
            <person name="Chen Y.Y."/>
            <person name="Chang S.B."/>
            <person name="Sakamoto S."/>
            <person name="Ohme-Takagi M."/>
            <person name="Yagi M."/>
            <person name="Zeng S.J."/>
            <person name="Shen C.Y."/>
            <person name="Yeh C.M."/>
            <person name="Luo Y.B."/>
            <person name="Tsai W.C."/>
            <person name="Van de Peer Y."/>
            <person name="Liu Z.J."/>
        </authorList>
    </citation>
    <scope>NUCLEOTIDE SEQUENCE [LARGE SCALE GENOMIC DNA]</scope>
    <source>
        <tissue evidence="9">The whole plant</tissue>
    </source>
</reference>
<keyword evidence="2" id="KW-0812">Transmembrane</keyword>
<dbReference type="GO" id="GO:0000139">
    <property type="term" value="C:Golgi membrane"/>
    <property type="evidence" value="ECO:0007669"/>
    <property type="project" value="UniProtKB-SubCell"/>
</dbReference>
<evidence type="ECO:0000256" key="4">
    <source>
        <dbReference type="ARBA" id="ARBA00023034"/>
    </source>
</evidence>
<reference evidence="9 10" key="1">
    <citation type="journal article" date="2016" name="Sci. Rep.">
        <title>The Dendrobium catenatum Lindl. genome sequence provides insights into polysaccharide synthase, floral development and adaptive evolution.</title>
        <authorList>
            <person name="Zhang G.Q."/>
            <person name="Xu Q."/>
            <person name="Bian C."/>
            <person name="Tsai W.C."/>
            <person name="Yeh C.M."/>
            <person name="Liu K.W."/>
            <person name="Yoshida K."/>
            <person name="Zhang L.S."/>
            <person name="Chang S.B."/>
            <person name="Chen F."/>
            <person name="Shi Y."/>
            <person name="Su Y.Y."/>
            <person name="Zhang Y.Q."/>
            <person name="Chen L.J."/>
            <person name="Yin Y."/>
            <person name="Lin M."/>
            <person name="Huang H."/>
            <person name="Deng H."/>
            <person name="Wang Z.W."/>
            <person name="Zhu S.L."/>
            <person name="Zhao X."/>
            <person name="Deng C."/>
            <person name="Niu S.C."/>
            <person name="Huang J."/>
            <person name="Wang M."/>
            <person name="Liu G.H."/>
            <person name="Yang H.J."/>
            <person name="Xiao X.J."/>
            <person name="Hsiao Y.Y."/>
            <person name="Wu W.L."/>
            <person name="Chen Y.Y."/>
            <person name="Mitsuda N."/>
            <person name="Ohme-Takagi M."/>
            <person name="Luo Y.B."/>
            <person name="Van de Peer Y."/>
            <person name="Liu Z.J."/>
        </authorList>
    </citation>
    <scope>NUCLEOTIDE SEQUENCE [LARGE SCALE GENOMIC DNA]</scope>
    <source>
        <tissue evidence="9">The whole plant</tissue>
    </source>
</reference>
<dbReference type="AlphaFoldDB" id="A0A2I0W4L3"/>
<dbReference type="PANTHER" id="PTHR13481">
    <property type="entry name" value="SREBP REGULATING GENE PROTEIN"/>
    <property type="match status" value="1"/>
</dbReference>
<protein>
    <recommendedName>
        <fullName evidence="8">SREBP regulating gene protein</fullName>
    </recommendedName>
</protein>
<keyword evidence="4" id="KW-0333">Golgi apparatus</keyword>
<dbReference type="PANTHER" id="PTHR13481:SF0">
    <property type="entry name" value="SREBP REGULATING GENE PROTEIN"/>
    <property type="match status" value="1"/>
</dbReference>
<keyword evidence="5" id="KW-0472">Membrane</keyword>